<evidence type="ECO:0000256" key="2">
    <source>
        <dbReference type="ARBA" id="ARBA00022723"/>
    </source>
</evidence>
<reference evidence="6 7" key="1">
    <citation type="journal article" date="2021" name="Int. J. Syst. Evol. Microbiol.">
        <title>Reticulibacter mediterranei gen. nov., sp. nov., within the new family Reticulibacteraceae fam. nov., and Ktedonospora formicarum gen. nov., sp. nov., Ktedonobacter robiniae sp. nov., Dictyobacter formicarum sp. nov. and Dictyobacter arantiisoli sp. nov., belonging to the class Ktedonobacteria.</title>
        <authorList>
            <person name="Yabe S."/>
            <person name="Zheng Y."/>
            <person name="Wang C.M."/>
            <person name="Sakai Y."/>
            <person name="Abe K."/>
            <person name="Yokota A."/>
            <person name="Donadio S."/>
            <person name="Cavaletti L."/>
            <person name="Monciardini P."/>
        </authorList>
    </citation>
    <scope>NUCLEOTIDE SEQUENCE [LARGE SCALE GENOMIC DNA]</scope>
    <source>
        <strain evidence="6 7">SOSP1-30</strain>
    </source>
</reference>
<dbReference type="InterPro" id="IPR032466">
    <property type="entry name" value="Metal_Hydrolase"/>
</dbReference>
<dbReference type="RefSeq" id="WP_236038174.1">
    <property type="nucleotide sequence ID" value="NZ_BNJG01000001.1"/>
</dbReference>
<gene>
    <name evidence="6" type="primary">hutF</name>
    <name evidence="6" type="ORF">KSB_37030</name>
</gene>
<feature type="domain" description="Amidohydrolase-related" evidence="5">
    <location>
        <begin position="52"/>
        <end position="427"/>
    </location>
</feature>
<accession>A0ABQ3UR14</accession>
<evidence type="ECO:0000256" key="3">
    <source>
        <dbReference type="ARBA" id="ARBA00022801"/>
    </source>
</evidence>
<evidence type="ECO:0000313" key="6">
    <source>
        <dbReference type="EMBL" id="GHO55228.1"/>
    </source>
</evidence>
<organism evidence="6 7">
    <name type="scientific">Ktedonobacter robiniae</name>
    <dbReference type="NCBI Taxonomy" id="2778365"/>
    <lineage>
        <taxon>Bacteria</taxon>
        <taxon>Bacillati</taxon>
        <taxon>Chloroflexota</taxon>
        <taxon>Ktedonobacteria</taxon>
        <taxon>Ktedonobacterales</taxon>
        <taxon>Ktedonobacteraceae</taxon>
        <taxon>Ktedonobacter</taxon>
    </lineage>
</organism>
<keyword evidence="7" id="KW-1185">Reference proteome</keyword>
<dbReference type="SUPFAM" id="SSF51338">
    <property type="entry name" value="Composite domain of metallo-dependent hydrolases"/>
    <property type="match status" value="1"/>
</dbReference>
<dbReference type="NCBIfam" id="TIGR02022">
    <property type="entry name" value="hutF"/>
    <property type="match status" value="1"/>
</dbReference>
<keyword evidence="2" id="KW-0479">Metal-binding</keyword>
<dbReference type="Proteomes" id="UP000654345">
    <property type="component" value="Unassembled WGS sequence"/>
</dbReference>
<evidence type="ECO:0000313" key="7">
    <source>
        <dbReference type="Proteomes" id="UP000654345"/>
    </source>
</evidence>
<dbReference type="PANTHER" id="PTHR11271">
    <property type="entry name" value="GUANINE DEAMINASE"/>
    <property type="match status" value="1"/>
</dbReference>
<dbReference type="Pfam" id="PF01979">
    <property type="entry name" value="Amidohydro_1"/>
    <property type="match status" value="1"/>
</dbReference>
<name>A0ABQ3UR14_9CHLR</name>
<dbReference type="Gene3D" id="3.20.20.140">
    <property type="entry name" value="Metal-dependent hydrolases"/>
    <property type="match status" value="1"/>
</dbReference>
<keyword evidence="4" id="KW-0862">Zinc</keyword>
<evidence type="ECO:0000256" key="1">
    <source>
        <dbReference type="ARBA" id="ARBA00001947"/>
    </source>
</evidence>
<dbReference type="Gene3D" id="2.30.40.10">
    <property type="entry name" value="Urease, subunit C, domain 1"/>
    <property type="match status" value="1"/>
</dbReference>
<keyword evidence="3" id="KW-0378">Hydrolase</keyword>
<dbReference type="SUPFAM" id="SSF51556">
    <property type="entry name" value="Metallo-dependent hydrolases"/>
    <property type="match status" value="1"/>
</dbReference>
<dbReference type="InterPro" id="IPR010252">
    <property type="entry name" value="HutF"/>
</dbReference>
<dbReference type="NCBIfam" id="NF006681">
    <property type="entry name" value="PRK09229.1-2"/>
    <property type="match status" value="1"/>
</dbReference>
<evidence type="ECO:0000259" key="5">
    <source>
        <dbReference type="Pfam" id="PF01979"/>
    </source>
</evidence>
<dbReference type="EMBL" id="BNJG01000001">
    <property type="protein sequence ID" value="GHO55228.1"/>
    <property type="molecule type" value="Genomic_DNA"/>
</dbReference>
<sequence>MKYLAPAYVYTHEGLQKNKLIAIDDAGLITGIIDSSQAVAHEQIELLPQMLLLPGFVNVHSHVFQRQLRGHTHRPLSRQDTFWTWRRAMYAEAQRLTPELLYEEARQTYSEMLAAGYTSVGEFHYVHHQVDGRPYDRPNAMSEAILQAGKDTGLRVVLLMTAYARGGFQQALEAGQRRFCDATVEQYLARVEALRQQGYQVGVAPHSVRAVPGEWFHAIAAYSREHSLPLHVHADEQVAEIEQCRTAHGCRPIELLERYEALSPRTTIVHATHATEHELDILAQYGSTVCVCPTTEGDLGDGIAPYEDLRAREIPLTIGSDSNTRLDPLEELRWAEYSARMRYQRRRVLVADELAAPGPLLLDYGTRRGAAALAIQAGEIAPDQAADFVAIDLEHRQMRGWSEEDLLDTLFFGASSEVIAQTWVQGACVYRRNA</sequence>
<dbReference type="PANTHER" id="PTHR11271:SF48">
    <property type="entry name" value="AMIDOHYDROLASE-RELATED DOMAIN-CONTAINING PROTEIN"/>
    <property type="match status" value="1"/>
</dbReference>
<proteinExistence type="predicted"/>
<comment type="caution">
    <text evidence="6">The sequence shown here is derived from an EMBL/GenBank/DDBJ whole genome shotgun (WGS) entry which is preliminary data.</text>
</comment>
<dbReference type="InterPro" id="IPR011059">
    <property type="entry name" value="Metal-dep_hydrolase_composite"/>
</dbReference>
<dbReference type="InterPro" id="IPR051607">
    <property type="entry name" value="Metallo-dep_hydrolases"/>
</dbReference>
<dbReference type="InterPro" id="IPR006680">
    <property type="entry name" value="Amidohydro-rel"/>
</dbReference>
<evidence type="ECO:0000256" key="4">
    <source>
        <dbReference type="ARBA" id="ARBA00022833"/>
    </source>
</evidence>
<protein>
    <submittedName>
        <fullName evidence="6">Formimidoylglutamate deiminase</fullName>
    </submittedName>
</protein>
<comment type="cofactor">
    <cofactor evidence="1">
        <name>Zn(2+)</name>
        <dbReference type="ChEBI" id="CHEBI:29105"/>
    </cofactor>
</comment>